<evidence type="ECO:0000256" key="5">
    <source>
        <dbReference type="ARBA" id="ARBA00023098"/>
    </source>
</evidence>
<evidence type="ECO:0000313" key="9">
    <source>
        <dbReference type="EMBL" id="MCU7555359.1"/>
    </source>
</evidence>
<evidence type="ECO:0000313" key="10">
    <source>
        <dbReference type="Proteomes" id="UP001209257"/>
    </source>
</evidence>
<keyword evidence="10" id="KW-1185">Reference proteome</keyword>
<dbReference type="InterPro" id="IPR006694">
    <property type="entry name" value="Fatty_acid_hydroxylase"/>
</dbReference>
<evidence type="ECO:0000256" key="2">
    <source>
        <dbReference type="ARBA" id="ARBA00022692"/>
    </source>
</evidence>
<dbReference type="RefSeq" id="WP_262994963.1">
    <property type="nucleotide sequence ID" value="NZ_JAOTJC010000011.1"/>
</dbReference>
<organism evidence="9 10">
    <name type="scientific">Alteromonas salexigens</name>
    <dbReference type="NCBI Taxonomy" id="2982530"/>
    <lineage>
        <taxon>Bacteria</taxon>
        <taxon>Pseudomonadati</taxon>
        <taxon>Pseudomonadota</taxon>
        <taxon>Gammaproteobacteria</taxon>
        <taxon>Alteromonadales</taxon>
        <taxon>Alteromonadaceae</taxon>
        <taxon>Alteromonas/Salinimonas group</taxon>
        <taxon>Alteromonas</taxon>
    </lineage>
</organism>
<keyword evidence="6 7" id="KW-0472">Membrane</keyword>
<dbReference type="EMBL" id="JAOTJC010000011">
    <property type="protein sequence ID" value="MCU7555359.1"/>
    <property type="molecule type" value="Genomic_DNA"/>
</dbReference>
<feature type="transmembrane region" description="Helical" evidence="7">
    <location>
        <begin position="28"/>
        <end position="46"/>
    </location>
</feature>
<evidence type="ECO:0000256" key="3">
    <source>
        <dbReference type="ARBA" id="ARBA00022989"/>
    </source>
</evidence>
<feature type="domain" description="Fatty acid hydroxylase" evidence="8">
    <location>
        <begin position="130"/>
        <end position="277"/>
    </location>
</feature>
<gene>
    <name evidence="9" type="ORF">OCL06_12250</name>
</gene>
<proteinExistence type="predicted"/>
<comment type="subcellular location">
    <subcellularLocation>
        <location evidence="1">Endomembrane system</location>
        <topology evidence="1">Multi-pass membrane protein</topology>
    </subcellularLocation>
</comment>
<comment type="caution">
    <text evidence="9">The sequence shown here is derived from an EMBL/GenBank/DDBJ whole genome shotgun (WGS) entry which is preliminary data.</text>
</comment>
<accession>A0ABT2VU24</accession>
<evidence type="ECO:0000256" key="1">
    <source>
        <dbReference type="ARBA" id="ARBA00004127"/>
    </source>
</evidence>
<reference evidence="10" key="1">
    <citation type="submission" date="2023-07" db="EMBL/GenBank/DDBJ databases">
        <title>Study on multiphase classification of strain Alteromonas salexigens isolated from the Yellow Sea.</title>
        <authorList>
            <person name="Sun L."/>
        </authorList>
    </citation>
    <scope>NUCLEOTIDE SEQUENCE [LARGE SCALE GENOMIC DNA]</scope>
    <source>
        <strain evidence="10">ASW11-19</strain>
    </source>
</reference>
<dbReference type="Pfam" id="PF04116">
    <property type="entry name" value="FA_hydroxylase"/>
    <property type="match status" value="1"/>
</dbReference>
<feature type="transmembrane region" description="Helical" evidence="7">
    <location>
        <begin position="86"/>
        <end position="104"/>
    </location>
</feature>
<dbReference type="InterPro" id="IPR051689">
    <property type="entry name" value="Sterol_desaturase/TMEM195"/>
</dbReference>
<evidence type="ECO:0000256" key="4">
    <source>
        <dbReference type="ARBA" id="ARBA00023002"/>
    </source>
</evidence>
<dbReference type="Proteomes" id="UP001209257">
    <property type="component" value="Unassembled WGS sequence"/>
</dbReference>
<dbReference type="PANTHER" id="PTHR21624">
    <property type="entry name" value="STEROL DESATURASE-RELATED PROTEIN"/>
    <property type="match status" value="1"/>
</dbReference>
<keyword evidence="2 7" id="KW-0812">Transmembrane</keyword>
<keyword evidence="5" id="KW-0443">Lipid metabolism</keyword>
<name>A0ABT2VU24_9ALTE</name>
<evidence type="ECO:0000256" key="6">
    <source>
        <dbReference type="ARBA" id="ARBA00023136"/>
    </source>
</evidence>
<keyword evidence="4" id="KW-0560">Oxidoreductase</keyword>
<evidence type="ECO:0000256" key="7">
    <source>
        <dbReference type="SAM" id="Phobius"/>
    </source>
</evidence>
<evidence type="ECO:0000259" key="8">
    <source>
        <dbReference type="Pfam" id="PF04116"/>
    </source>
</evidence>
<protein>
    <submittedName>
        <fullName evidence="9">Sterol desaturase family protein</fullName>
    </submittedName>
</protein>
<feature type="transmembrane region" description="Helical" evidence="7">
    <location>
        <begin position="124"/>
        <end position="143"/>
    </location>
</feature>
<keyword evidence="3 7" id="KW-1133">Transmembrane helix</keyword>
<sequence>MWDSVFQTLFTEAGQMVGSLVNPNTRLFFGYTLSAALLAVLVWAVHEKQQRSFKGMVKYLFNPRIWWHTSAKLDYRLFVINRVVRLFIWAPVLLTMVPIAIGLSDGLEAVFGQLQPLSTNPVTVTLWFTLLLFLFDDFTRFLLHLAMHKIPALWEFHKVHHSAQVLTPMTVYRSHPLESFLYATRMALAQGAAVGVSYYFFGPTLSMLDILGANMFIFVFNMAGSNLRHSHVYWKWGNTIEKWFISPAQHQIHHSTNPVHFDKNFGTTLAVWDRLFNSLVLSSTAKRLRFGLGGREASHRSVADAYIRPFRALFKRRKPISKQTTPDHTTRPV</sequence>
<dbReference type="PANTHER" id="PTHR21624:SF1">
    <property type="entry name" value="ALKYLGLYCEROL MONOOXYGENASE"/>
    <property type="match status" value="1"/>
</dbReference>